<proteinExistence type="predicted"/>
<evidence type="ECO:0000313" key="2">
    <source>
        <dbReference type="Proteomes" id="UP001501758"/>
    </source>
</evidence>
<comment type="caution">
    <text evidence="1">The sequence shown here is derived from an EMBL/GenBank/DDBJ whole genome shotgun (WGS) entry which is preliminary data.</text>
</comment>
<evidence type="ECO:0008006" key="3">
    <source>
        <dbReference type="Google" id="ProtNLM"/>
    </source>
</evidence>
<gene>
    <name evidence="1" type="ORF">GCM10009430_16440</name>
</gene>
<name>A0ABP3TVA2_9FLAO</name>
<dbReference type="PROSITE" id="PS51257">
    <property type="entry name" value="PROKAR_LIPOPROTEIN"/>
    <property type="match status" value="1"/>
</dbReference>
<reference evidence="2" key="1">
    <citation type="journal article" date="2019" name="Int. J. Syst. Evol. Microbiol.">
        <title>The Global Catalogue of Microorganisms (GCM) 10K type strain sequencing project: providing services to taxonomists for standard genome sequencing and annotation.</title>
        <authorList>
            <consortium name="The Broad Institute Genomics Platform"/>
            <consortium name="The Broad Institute Genome Sequencing Center for Infectious Disease"/>
            <person name="Wu L."/>
            <person name="Ma J."/>
        </authorList>
    </citation>
    <scope>NUCLEOTIDE SEQUENCE [LARGE SCALE GENOMIC DNA]</scope>
    <source>
        <strain evidence="2">JCM 15974</strain>
    </source>
</reference>
<dbReference type="RefSeq" id="WP_343911849.1">
    <property type="nucleotide sequence ID" value="NZ_BAAAGE010000001.1"/>
</dbReference>
<dbReference type="EMBL" id="BAAAGE010000001">
    <property type="protein sequence ID" value="GAA0718380.1"/>
    <property type="molecule type" value="Genomic_DNA"/>
</dbReference>
<protein>
    <recommendedName>
        <fullName evidence="3">Beta-lactamase-inhibitor-like, PepSY-like</fullName>
    </recommendedName>
</protein>
<accession>A0ABP3TVA2</accession>
<evidence type="ECO:0000313" key="1">
    <source>
        <dbReference type="EMBL" id="GAA0718380.1"/>
    </source>
</evidence>
<keyword evidence="2" id="KW-1185">Reference proteome</keyword>
<dbReference type="Proteomes" id="UP001501758">
    <property type="component" value="Unassembled WGS sequence"/>
</dbReference>
<sequence length="188" mass="21080">MKVIYNAAIIISILTIIISCGSGDEYTTDKKGFAAIEKELKNKFGDNAYFTELSITHNTAVGNIVGVTVTKAPESLKMGHWNLLQTNWKQNSEISLEVPEGSKAADFMFQLDDKINLPKLGELVEKSSIQLQNEKDIKNPLLNIAFIKFPKNGDASKTEYHVNLKPKDGDTNFRFNYDLNGNLIEMDY</sequence>
<organism evidence="1 2">
    <name type="scientific">Aquimarina litoralis</name>
    <dbReference type="NCBI Taxonomy" id="584605"/>
    <lineage>
        <taxon>Bacteria</taxon>
        <taxon>Pseudomonadati</taxon>
        <taxon>Bacteroidota</taxon>
        <taxon>Flavobacteriia</taxon>
        <taxon>Flavobacteriales</taxon>
        <taxon>Flavobacteriaceae</taxon>
        <taxon>Aquimarina</taxon>
    </lineage>
</organism>